<dbReference type="Proteomes" id="UP000580250">
    <property type="component" value="Unassembled WGS sequence"/>
</dbReference>
<evidence type="ECO:0000313" key="2">
    <source>
        <dbReference type="Proteomes" id="UP000580250"/>
    </source>
</evidence>
<reference evidence="1 2" key="1">
    <citation type="submission" date="2020-08" db="EMBL/GenBank/DDBJ databases">
        <authorList>
            <person name="Koutsovoulos G."/>
            <person name="Danchin GJ E."/>
        </authorList>
    </citation>
    <scope>NUCLEOTIDE SEQUENCE [LARGE SCALE GENOMIC DNA]</scope>
</reference>
<organism evidence="1 2">
    <name type="scientific">Meloidogyne enterolobii</name>
    <name type="common">Root-knot nematode worm</name>
    <name type="synonym">Meloidogyne mayaguensis</name>
    <dbReference type="NCBI Taxonomy" id="390850"/>
    <lineage>
        <taxon>Eukaryota</taxon>
        <taxon>Metazoa</taxon>
        <taxon>Ecdysozoa</taxon>
        <taxon>Nematoda</taxon>
        <taxon>Chromadorea</taxon>
        <taxon>Rhabditida</taxon>
        <taxon>Tylenchina</taxon>
        <taxon>Tylenchomorpha</taxon>
        <taxon>Tylenchoidea</taxon>
        <taxon>Meloidogynidae</taxon>
        <taxon>Meloidogyninae</taxon>
        <taxon>Meloidogyne</taxon>
    </lineage>
</organism>
<evidence type="ECO:0000313" key="1">
    <source>
        <dbReference type="EMBL" id="CAD2169143.1"/>
    </source>
</evidence>
<name>A0A6V7V3X7_MELEN</name>
<dbReference type="AlphaFoldDB" id="A0A6V7V3X7"/>
<comment type="caution">
    <text evidence="1">The sequence shown here is derived from an EMBL/GenBank/DDBJ whole genome shotgun (WGS) entry which is preliminary data.</text>
</comment>
<sequence length="176" mass="20704">MKKTIFVYFLLPFISPTPIVPKNKLAAKTVDKTDDKTEFALEHEALEQKLIDSHAKITHLKNVQFHIPDQRPIFKTNSVIFESKQVLNLADESKNFQQLIYCTEKVLLNEKYGENLLKLFSSLEIKNTNKIDLNNFKNINSLKQFENDLVQKIEDKKSFFRNYDEKEVIEFEMVCK</sequence>
<gene>
    <name evidence="1" type="ORF">MENT_LOCUS20464</name>
</gene>
<dbReference type="EMBL" id="CAJEWN010000149">
    <property type="protein sequence ID" value="CAD2169143.1"/>
    <property type="molecule type" value="Genomic_DNA"/>
</dbReference>
<accession>A0A6V7V3X7</accession>
<protein>
    <submittedName>
        <fullName evidence="1">Uncharacterized protein</fullName>
    </submittedName>
</protein>
<proteinExistence type="predicted"/>